<dbReference type="RefSeq" id="WP_140595071.1">
    <property type="nucleotide sequence ID" value="NZ_VFWZ01000005.1"/>
</dbReference>
<protein>
    <submittedName>
        <fullName evidence="2">Beta-lactamase family protein</fullName>
    </submittedName>
</protein>
<dbReference type="OrthoDB" id="1522765at2"/>
<dbReference type="InterPro" id="IPR050491">
    <property type="entry name" value="AmpC-like"/>
</dbReference>
<evidence type="ECO:0000313" key="2">
    <source>
        <dbReference type="EMBL" id="TPN84737.1"/>
    </source>
</evidence>
<reference evidence="2 3" key="1">
    <citation type="submission" date="2019-06" db="EMBL/GenBank/DDBJ databases">
        <authorList>
            <person name="Meng X."/>
        </authorList>
    </citation>
    <scope>NUCLEOTIDE SEQUENCE [LARGE SCALE GENOMIC DNA]</scope>
    <source>
        <strain evidence="2 3">M625</strain>
    </source>
</reference>
<gene>
    <name evidence="2" type="ORF">FHK87_17570</name>
</gene>
<dbReference type="AlphaFoldDB" id="A0A504J1L7"/>
<dbReference type="InterPro" id="IPR012338">
    <property type="entry name" value="Beta-lactam/transpept-like"/>
</dbReference>
<sequence>MKSYILILISHLFFNIFHINTPSTNPLKGIEKKVIRIAKNKNIPTLQVAIQTQDDKLSFDYCNKAVNQQSIYGIGSVTKLLVAVYIFKLVEEKKLDINDKVVQYIPPIKDIEGFDQIIIKNLLNHTSGLADYTKHPEWITSVTNHKTPTTFEEKAALVQKKITNAGTFVYSNTNYLILEQIIESVTNTTAALALNQFYTDIGFSDITMDIPKNGLQSFFAQTAESNADVSKWEEHYGYDGGIYSNAKTTNRFLQKLMIESSIIKPETFFAMQEWIAMKPMTIPIGKGIINQYGYGIMKLTYNDQEYIGHFGGTLKYQSLILFNPKNQTTLSIFTNCSGRHYNNIFFQELIPAILDEL</sequence>
<evidence type="ECO:0000313" key="3">
    <source>
        <dbReference type="Proteomes" id="UP000315540"/>
    </source>
</evidence>
<keyword evidence="3" id="KW-1185">Reference proteome</keyword>
<feature type="domain" description="Beta-lactamase-related" evidence="1">
    <location>
        <begin position="34"/>
        <end position="339"/>
    </location>
</feature>
<accession>A0A504J1L7</accession>
<proteinExistence type="predicted"/>
<dbReference type="PANTHER" id="PTHR46825:SF7">
    <property type="entry name" value="D-ALANYL-D-ALANINE CARBOXYPEPTIDASE"/>
    <property type="match status" value="1"/>
</dbReference>
<evidence type="ECO:0000259" key="1">
    <source>
        <dbReference type="Pfam" id="PF00144"/>
    </source>
</evidence>
<dbReference type="SUPFAM" id="SSF56601">
    <property type="entry name" value="beta-lactamase/transpeptidase-like"/>
    <property type="match status" value="1"/>
</dbReference>
<dbReference type="Proteomes" id="UP000315540">
    <property type="component" value="Unassembled WGS sequence"/>
</dbReference>
<dbReference type="EMBL" id="VFWZ01000005">
    <property type="protein sequence ID" value="TPN84737.1"/>
    <property type="molecule type" value="Genomic_DNA"/>
</dbReference>
<comment type="caution">
    <text evidence="2">The sequence shown here is derived from an EMBL/GenBank/DDBJ whole genome shotgun (WGS) entry which is preliminary data.</text>
</comment>
<dbReference type="Gene3D" id="3.40.710.10">
    <property type="entry name" value="DD-peptidase/beta-lactamase superfamily"/>
    <property type="match status" value="1"/>
</dbReference>
<dbReference type="PANTHER" id="PTHR46825">
    <property type="entry name" value="D-ALANYL-D-ALANINE-CARBOXYPEPTIDASE/ENDOPEPTIDASE AMPH"/>
    <property type="match status" value="1"/>
</dbReference>
<dbReference type="InterPro" id="IPR001466">
    <property type="entry name" value="Beta-lactam-related"/>
</dbReference>
<name>A0A504J1L7_9FLAO</name>
<organism evidence="2 3">
    <name type="scientific">Aquimarina algicola</name>
    <dbReference type="NCBI Taxonomy" id="2589995"/>
    <lineage>
        <taxon>Bacteria</taxon>
        <taxon>Pseudomonadati</taxon>
        <taxon>Bacteroidota</taxon>
        <taxon>Flavobacteriia</taxon>
        <taxon>Flavobacteriales</taxon>
        <taxon>Flavobacteriaceae</taxon>
        <taxon>Aquimarina</taxon>
    </lineage>
</organism>
<dbReference type="Pfam" id="PF00144">
    <property type="entry name" value="Beta-lactamase"/>
    <property type="match status" value="1"/>
</dbReference>